<dbReference type="Gene3D" id="3.30.700.10">
    <property type="entry name" value="Glycoprotein, Type 4 Pilin"/>
    <property type="match status" value="1"/>
</dbReference>
<evidence type="ECO:0000256" key="4">
    <source>
        <dbReference type="ARBA" id="ARBA00022989"/>
    </source>
</evidence>
<dbReference type="InterPro" id="IPR045584">
    <property type="entry name" value="Pilin-like"/>
</dbReference>
<dbReference type="InterPro" id="IPR000983">
    <property type="entry name" value="Bac_GSPG_pilin"/>
</dbReference>
<dbReference type="SUPFAM" id="SSF54523">
    <property type="entry name" value="Pili subunits"/>
    <property type="match status" value="1"/>
</dbReference>
<dbReference type="EMBL" id="SCKW01000003">
    <property type="protein sequence ID" value="RWZ79730.1"/>
    <property type="molecule type" value="Genomic_DNA"/>
</dbReference>
<dbReference type="PANTHER" id="PTHR30093">
    <property type="entry name" value="GENERAL SECRETION PATHWAY PROTEIN G"/>
    <property type="match status" value="1"/>
</dbReference>
<comment type="caution">
    <text evidence="7">The sequence shown here is derived from an EMBL/GenBank/DDBJ whole genome shotgun (WGS) entry which is preliminary data.</text>
</comment>
<gene>
    <name evidence="7" type="ORF">EOT04_00515</name>
</gene>
<dbReference type="AlphaFoldDB" id="A0A4Q0AK02"/>
<dbReference type="GO" id="GO:0015628">
    <property type="term" value="P:protein secretion by the type II secretion system"/>
    <property type="evidence" value="ECO:0007669"/>
    <property type="project" value="InterPro"/>
</dbReference>
<keyword evidence="4 6" id="KW-1133">Transmembrane helix</keyword>
<keyword evidence="2" id="KW-0488">Methylation</keyword>
<dbReference type="InterPro" id="IPR012902">
    <property type="entry name" value="N_methyl_site"/>
</dbReference>
<sequence length="154" mass="16850">MLKQTIRQKGFTIIELLIVIVIIGILATLVLSTYASGPAKARDSKRLTDINSIATQLEIYNSETGGYPTFTGKLDTDTWVQQNLKGLDINALRPPNQTANSMVNSATPTKDQYGYQAFQSDGVTACTAEPCAKFKLYWAKETANNAVQVKTSLQ</sequence>
<dbReference type="Proteomes" id="UP000289269">
    <property type="component" value="Unassembled WGS sequence"/>
</dbReference>
<evidence type="ECO:0000256" key="1">
    <source>
        <dbReference type="ARBA" id="ARBA00004167"/>
    </source>
</evidence>
<evidence type="ECO:0000256" key="6">
    <source>
        <dbReference type="SAM" id="Phobius"/>
    </source>
</evidence>
<keyword evidence="3 6" id="KW-0812">Transmembrane</keyword>
<evidence type="ECO:0000256" key="5">
    <source>
        <dbReference type="ARBA" id="ARBA00023136"/>
    </source>
</evidence>
<name>A0A4Q0AK02_9BACT</name>
<evidence type="ECO:0000256" key="3">
    <source>
        <dbReference type="ARBA" id="ARBA00022692"/>
    </source>
</evidence>
<dbReference type="PRINTS" id="PR00813">
    <property type="entry name" value="BCTERIALGSPG"/>
</dbReference>
<evidence type="ECO:0000313" key="7">
    <source>
        <dbReference type="EMBL" id="RWZ79730.1"/>
    </source>
</evidence>
<dbReference type="GO" id="GO:0015627">
    <property type="term" value="C:type II protein secretion system complex"/>
    <property type="evidence" value="ECO:0007669"/>
    <property type="project" value="InterPro"/>
</dbReference>
<dbReference type="Pfam" id="PF07963">
    <property type="entry name" value="N_methyl"/>
    <property type="match status" value="1"/>
</dbReference>
<comment type="subcellular location">
    <subcellularLocation>
        <location evidence="1">Membrane</location>
        <topology evidence="1">Single-pass membrane protein</topology>
    </subcellularLocation>
</comment>
<evidence type="ECO:0000313" key="8">
    <source>
        <dbReference type="Proteomes" id="UP000289269"/>
    </source>
</evidence>
<proteinExistence type="predicted"/>
<organism evidence="7 8">
    <name type="scientific">Candidatus Chaera renei</name>
    <dbReference type="NCBI Taxonomy" id="2506947"/>
    <lineage>
        <taxon>Bacteria</taxon>
        <taxon>Candidatus Saccharimonadota</taxon>
        <taxon>Candidatus Saccharimonadia</taxon>
        <taxon>Candidatus Saccharimonadales</taxon>
        <taxon>Candidatus Saccharimonadaceae</taxon>
        <taxon>Candidatus Chaera</taxon>
    </lineage>
</organism>
<accession>A0A4Q0AK02</accession>
<evidence type="ECO:0000256" key="2">
    <source>
        <dbReference type="ARBA" id="ARBA00022481"/>
    </source>
</evidence>
<dbReference type="GO" id="GO:0016020">
    <property type="term" value="C:membrane"/>
    <property type="evidence" value="ECO:0007669"/>
    <property type="project" value="UniProtKB-SubCell"/>
</dbReference>
<dbReference type="PANTHER" id="PTHR30093:SF44">
    <property type="entry name" value="TYPE II SECRETION SYSTEM CORE PROTEIN G"/>
    <property type="match status" value="1"/>
</dbReference>
<protein>
    <submittedName>
        <fullName evidence="7">Prepilin-type N-terminal cleavage/methylation domain-containing protein</fullName>
    </submittedName>
</protein>
<keyword evidence="8" id="KW-1185">Reference proteome</keyword>
<keyword evidence="5 6" id="KW-0472">Membrane</keyword>
<feature type="transmembrane region" description="Helical" evidence="6">
    <location>
        <begin position="12"/>
        <end position="35"/>
    </location>
</feature>
<reference evidence="7" key="1">
    <citation type="submission" date="2019-01" db="EMBL/GenBank/DDBJ databases">
        <title>Genomic signatures and co-occurrence patterns of the ultra-small Saccharimodia (Patescibacteria phylum) suggest a symbiotic lifestyle.</title>
        <authorList>
            <person name="Lemos L."/>
            <person name="Medeiros J."/>
            <person name="Andreote F."/>
            <person name="Fernandes G."/>
            <person name="Varani A."/>
            <person name="Oliveira G."/>
            <person name="Pylro V."/>
        </authorList>
    </citation>
    <scope>NUCLEOTIDE SEQUENCE [LARGE SCALE GENOMIC DNA]</scope>
    <source>
        <strain evidence="7">AMD01</strain>
    </source>
</reference>
<dbReference type="NCBIfam" id="TIGR02532">
    <property type="entry name" value="IV_pilin_GFxxxE"/>
    <property type="match status" value="1"/>
</dbReference>